<feature type="transmembrane region" description="Helical" evidence="8">
    <location>
        <begin position="114"/>
        <end position="133"/>
    </location>
</feature>
<dbReference type="EC" id="2.7.13.3" evidence="2"/>
<dbReference type="CDD" id="cd00156">
    <property type="entry name" value="REC"/>
    <property type="match status" value="1"/>
</dbReference>
<feature type="domain" description="Response regulatory" evidence="10">
    <location>
        <begin position="460"/>
        <end position="577"/>
    </location>
</feature>
<dbReference type="InterPro" id="IPR011006">
    <property type="entry name" value="CheY-like_superfamily"/>
</dbReference>
<gene>
    <name evidence="11" type="ORF">D1224_12875</name>
</gene>
<comment type="catalytic activity">
    <reaction evidence="1">
        <text>ATP + protein L-histidine = ADP + protein N-phospho-L-histidine.</text>
        <dbReference type="EC" id="2.7.13.3"/>
    </reaction>
</comment>
<keyword evidence="5 11" id="KW-0418">Kinase</keyword>
<dbReference type="InterPro" id="IPR004358">
    <property type="entry name" value="Sig_transdc_His_kin-like_C"/>
</dbReference>
<evidence type="ECO:0000313" key="11">
    <source>
        <dbReference type="EMBL" id="RIJ21645.1"/>
    </source>
</evidence>
<dbReference type="InterPro" id="IPR036097">
    <property type="entry name" value="HisK_dim/P_sf"/>
</dbReference>
<keyword evidence="4" id="KW-0808">Transferase</keyword>
<evidence type="ECO:0000256" key="4">
    <source>
        <dbReference type="ARBA" id="ARBA00022679"/>
    </source>
</evidence>
<dbReference type="PRINTS" id="PR00344">
    <property type="entry name" value="BCTRLSENSOR"/>
</dbReference>
<feature type="domain" description="Histidine kinase" evidence="9">
    <location>
        <begin position="225"/>
        <end position="439"/>
    </location>
</feature>
<organism evidence="11 12">
    <name type="scientific">Henriciella barbarensis</name>
    <dbReference type="NCBI Taxonomy" id="86342"/>
    <lineage>
        <taxon>Bacteria</taxon>
        <taxon>Pseudomonadati</taxon>
        <taxon>Pseudomonadota</taxon>
        <taxon>Alphaproteobacteria</taxon>
        <taxon>Hyphomonadales</taxon>
        <taxon>Hyphomonadaceae</taxon>
        <taxon>Henriciella</taxon>
    </lineage>
</organism>
<dbReference type="InterPro" id="IPR001789">
    <property type="entry name" value="Sig_transdc_resp-reg_receiver"/>
</dbReference>
<dbReference type="InterPro" id="IPR050736">
    <property type="entry name" value="Sensor_HK_Regulatory"/>
</dbReference>
<dbReference type="PROSITE" id="PS50109">
    <property type="entry name" value="HIS_KIN"/>
    <property type="match status" value="1"/>
</dbReference>
<evidence type="ECO:0000259" key="9">
    <source>
        <dbReference type="PROSITE" id="PS50109"/>
    </source>
</evidence>
<dbReference type="InterPro" id="IPR005467">
    <property type="entry name" value="His_kinase_dom"/>
</dbReference>
<protein>
    <recommendedName>
        <fullName evidence="2">histidine kinase</fullName>
        <ecNumber evidence="2">2.7.13.3</ecNumber>
    </recommendedName>
</protein>
<accession>A0A399QTY0</accession>
<keyword evidence="8" id="KW-1133">Transmembrane helix</keyword>
<dbReference type="InterPro" id="IPR003661">
    <property type="entry name" value="HisK_dim/P_dom"/>
</dbReference>
<dbReference type="PROSITE" id="PS50110">
    <property type="entry name" value="RESPONSE_REGULATORY"/>
    <property type="match status" value="1"/>
</dbReference>
<keyword evidence="6" id="KW-0902">Two-component regulatory system</keyword>
<evidence type="ECO:0000256" key="6">
    <source>
        <dbReference type="ARBA" id="ARBA00023012"/>
    </source>
</evidence>
<dbReference type="Pfam" id="PF02518">
    <property type="entry name" value="HATPase_c"/>
    <property type="match status" value="1"/>
</dbReference>
<feature type="transmembrane region" description="Helical" evidence="8">
    <location>
        <begin position="51"/>
        <end position="69"/>
    </location>
</feature>
<dbReference type="Gene3D" id="3.40.50.2300">
    <property type="match status" value="1"/>
</dbReference>
<keyword evidence="8" id="KW-0812">Transmembrane</keyword>
<feature type="transmembrane region" description="Helical" evidence="8">
    <location>
        <begin position="24"/>
        <end position="45"/>
    </location>
</feature>
<dbReference type="SUPFAM" id="SSF52172">
    <property type="entry name" value="CheY-like"/>
    <property type="match status" value="1"/>
</dbReference>
<dbReference type="Pfam" id="PF00072">
    <property type="entry name" value="Response_reg"/>
    <property type="match status" value="1"/>
</dbReference>
<dbReference type="CDD" id="cd00082">
    <property type="entry name" value="HisKA"/>
    <property type="match status" value="1"/>
</dbReference>
<dbReference type="OrthoDB" id="9774458at2"/>
<keyword evidence="8" id="KW-0472">Membrane</keyword>
<dbReference type="AlphaFoldDB" id="A0A399QTY0"/>
<evidence type="ECO:0000259" key="10">
    <source>
        <dbReference type="PROSITE" id="PS50110"/>
    </source>
</evidence>
<evidence type="ECO:0000256" key="5">
    <source>
        <dbReference type="ARBA" id="ARBA00022777"/>
    </source>
</evidence>
<feature type="transmembrane region" description="Helical" evidence="8">
    <location>
        <begin position="90"/>
        <end position="108"/>
    </location>
</feature>
<dbReference type="PANTHER" id="PTHR43711">
    <property type="entry name" value="TWO-COMPONENT HISTIDINE KINASE"/>
    <property type="match status" value="1"/>
</dbReference>
<dbReference type="InterPro" id="IPR036890">
    <property type="entry name" value="HATPase_C_sf"/>
</dbReference>
<evidence type="ECO:0000256" key="1">
    <source>
        <dbReference type="ARBA" id="ARBA00000085"/>
    </source>
</evidence>
<dbReference type="Gene3D" id="1.10.287.130">
    <property type="match status" value="1"/>
</dbReference>
<proteinExistence type="predicted"/>
<dbReference type="Gene3D" id="3.30.565.10">
    <property type="entry name" value="Histidine kinase-like ATPase, C-terminal domain"/>
    <property type="match status" value="1"/>
</dbReference>
<dbReference type="GO" id="GO:0000155">
    <property type="term" value="F:phosphorelay sensor kinase activity"/>
    <property type="evidence" value="ECO:0007669"/>
    <property type="project" value="InterPro"/>
</dbReference>
<feature type="modified residue" description="4-aspartylphosphate" evidence="7">
    <location>
        <position position="511"/>
    </location>
</feature>
<dbReference type="Pfam" id="PF00512">
    <property type="entry name" value="HisKA"/>
    <property type="match status" value="1"/>
</dbReference>
<feature type="transmembrane region" description="Helical" evidence="8">
    <location>
        <begin position="140"/>
        <end position="158"/>
    </location>
</feature>
<evidence type="ECO:0000313" key="12">
    <source>
        <dbReference type="Proteomes" id="UP000265431"/>
    </source>
</evidence>
<dbReference type="Proteomes" id="UP000265431">
    <property type="component" value="Unassembled WGS sequence"/>
</dbReference>
<keyword evidence="3 7" id="KW-0597">Phosphoprotein</keyword>
<keyword evidence="12" id="KW-1185">Reference proteome</keyword>
<reference evidence="11 12" key="1">
    <citation type="submission" date="2018-08" db="EMBL/GenBank/DDBJ databases">
        <title>Henriciella mobilis sp. nov., isolated from seawater.</title>
        <authorList>
            <person name="Cheng H."/>
            <person name="Wu Y.-H."/>
            <person name="Xu X.-W."/>
            <person name="Guo L.-L."/>
        </authorList>
    </citation>
    <scope>NUCLEOTIDE SEQUENCE [LARGE SCALE GENOMIC DNA]</scope>
    <source>
        <strain evidence="11 12">CCUG66934</strain>
    </source>
</reference>
<dbReference type="SUPFAM" id="SSF55874">
    <property type="entry name" value="ATPase domain of HSP90 chaperone/DNA topoisomerase II/histidine kinase"/>
    <property type="match status" value="1"/>
</dbReference>
<dbReference type="SMART" id="SM00387">
    <property type="entry name" value="HATPase_c"/>
    <property type="match status" value="1"/>
</dbReference>
<dbReference type="SMART" id="SM00448">
    <property type="entry name" value="REC"/>
    <property type="match status" value="1"/>
</dbReference>
<dbReference type="SUPFAM" id="SSF47384">
    <property type="entry name" value="Homodimeric domain of signal transducing histidine kinase"/>
    <property type="match status" value="1"/>
</dbReference>
<evidence type="ECO:0000256" key="8">
    <source>
        <dbReference type="SAM" id="Phobius"/>
    </source>
</evidence>
<feature type="transmembrane region" description="Helical" evidence="8">
    <location>
        <begin position="164"/>
        <end position="181"/>
    </location>
</feature>
<name>A0A399QTY0_9PROT</name>
<sequence length="585" mass="63865">MRMPEQKDALRIQFEQARLLRDNVVRSCLFVEAVIIYLTIMIVAFGKPEFAALWFGVASAMVGVTYAHAKLNPRGALTAANYKQYLRGHIVICSLTGLIWAFFACLQVDGNDLLSLFVASNIVFAITVGGMLPGSEYRPGFIALSSCTILPFAAYWIYALDGGTQMAAIGIILYYLFGIMVSGQTDRDTRDGIIARRNQALTDQLVERNRQIEKVSEERTRFLAATSHDLSQPLHAQGFFIETLRKELTSERQKELLDQIDSTRQGLSDLLRGIVDITRIDSGAVVPDVQTVDLATVLAPLIQQISTQAEIGGLTFETVTESVFAKTDPVLLCRIISNLLSNALRYTPPPGQVSLRLGSSDGTPMIEITDTGPGIPEDQQDSVFEEYVRLSPSGQAAKPGLGLGLSIVRRLADLLDIELTMDSAPGRGTRWALTLPAGHETAANTVDRPRDTASFDAAPFCIIVDDMKPVRDGMNALLTSWGCRTYTAANGMQATRLLSASAQTPDILLIDRRLGPGLDDGVEVIRQLRDLAGRQTPAILMTGDIANIEEEVTGLGIQVMLKPVSPDDLRNTLHKLLADTEKQFA</sequence>
<evidence type="ECO:0000256" key="2">
    <source>
        <dbReference type="ARBA" id="ARBA00012438"/>
    </source>
</evidence>
<dbReference type="EMBL" id="QWGB01000008">
    <property type="protein sequence ID" value="RIJ21645.1"/>
    <property type="molecule type" value="Genomic_DNA"/>
</dbReference>
<evidence type="ECO:0000256" key="7">
    <source>
        <dbReference type="PROSITE-ProRule" id="PRU00169"/>
    </source>
</evidence>
<comment type="caution">
    <text evidence="11">The sequence shown here is derived from an EMBL/GenBank/DDBJ whole genome shotgun (WGS) entry which is preliminary data.</text>
</comment>
<evidence type="ECO:0000256" key="3">
    <source>
        <dbReference type="ARBA" id="ARBA00022553"/>
    </source>
</evidence>
<dbReference type="CDD" id="cd00075">
    <property type="entry name" value="HATPase"/>
    <property type="match status" value="1"/>
</dbReference>
<dbReference type="SMART" id="SM00388">
    <property type="entry name" value="HisKA"/>
    <property type="match status" value="1"/>
</dbReference>
<dbReference type="InterPro" id="IPR003594">
    <property type="entry name" value="HATPase_dom"/>
</dbReference>
<dbReference type="PANTHER" id="PTHR43711:SF1">
    <property type="entry name" value="HISTIDINE KINASE 1"/>
    <property type="match status" value="1"/>
</dbReference>